<dbReference type="Gene3D" id="1.10.12.10">
    <property type="entry name" value="Lyase 2-enoyl-coa Hydratase, Chain A, domain 2"/>
    <property type="match status" value="1"/>
</dbReference>
<sequence>MTDRFTTLHDDGVLELTVSLTTAGNSLDHEAVLAGRAALQSVMRGHLKARSVLLTGRGDNFCAGGNVKHFHDAPQRGEFLRGLAHDLHGLLSDLHTTALPTVAAAQGWAAGAGMSIVLHADFAVGGPSSKLRPAYPGIGLSPDGGMSWLLPRIVGLGRARTILLRDEVLDAQSALELSILSELVDDGQVKPRARAIAAELAAGPSGSYAAIRRLLFASSSNTLSEQLHAEAETIAAVAVTGEGIEGVNAFAEKRSPDFPSARG</sequence>
<dbReference type="Pfam" id="PF00378">
    <property type="entry name" value="ECH_1"/>
    <property type="match status" value="1"/>
</dbReference>
<dbReference type="InterPro" id="IPR014748">
    <property type="entry name" value="Enoyl-CoA_hydra_C"/>
</dbReference>
<comment type="similarity">
    <text evidence="1">Belongs to the enoyl-CoA hydratase/isomerase family.</text>
</comment>
<evidence type="ECO:0000256" key="1">
    <source>
        <dbReference type="ARBA" id="ARBA00005254"/>
    </source>
</evidence>
<dbReference type="KEGG" id="git:C6V83_14070"/>
<dbReference type="PANTHER" id="PTHR43459:SF1">
    <property type="entry name" value="EG:BACN32G11.4 PROTEIN"/>
    <property type="match status" value="1"/>
</dbReference>
<reference evidence="2 3" key="1">
    <citation type="submission" date="2018-03" db="EMBL/GenBank/DDBJ databases">
        <title>Characteristics and genome of n-alkane degrading marine bacteria Gordonia iterans isolated from crude oil contaminated in Tae-an, South Korea.</title>
        <authorList>
            <person name="Lee S.-S."/>
            <person name="Kim H."/>
        </authorList>
    </citation>
    <scope>NUCLEOTIDE SEQUENCE [LARGE SCALE GENOMIC DNA]</scope>
    <source>
        <strain evidence="2 3">Co17</strain>
    </source>
</reference>
<protein>
    <submittedName>
        <fullName evidence="2">Enoyl-CoA hydratase</fullName>
    </submittedName>
</protein>
<dbReference type="EMBL" id="CP027433">
    <property type="protein sequence ID" value="AVM01207.1"/>
    <property type="molecule type" value="Genomic_DNA"/>
</dbReference>
<dbReference type="SUPFAM" id="SSF52096">
    <property type="entry name" value="ClpP/crotonase"/>
    <property type="match status" value="1"/>
</dbReference>
<keyword evidence="3" id="KW-1185">Reference proteome</keyword>
<accession>A0A2S0KHN9</accession>
<dbReference type="Proteomes" id="UP000239814">
    <property type="component" value="Chromosome"/>
</dbReference>
<dbReference type="InterPro" id="IPR029045">
    <property type="entry name" value="ClpP/crotonase-like_dom_sf"/>
</dbReference>
<dbReference type="PANTHER" id="PTHR43459">
    <property type="entry name" value="ENOYL-COA HYDRATASE"/>
    <property type="match status" value="1"/>
</dbReference>
<evidence type="ECO:0000313" key="2">
    <source>
        <dbReference type="EMBL" id="AVM01207.1"/>
    </source>
</evidence>
<dbReference type="RefSeq" id="WP_105942917.1">
    <property type="nucleotide sequence ID" value="NZ_CP027433.1"/>
</dbReference>
<dbReference type="AlphaFoldDB" id="A0A2S0KHN9"/>
<proteinExistence type="inferred from homology"/>
<dbReference type="CDD" id="cd06558">
    <property type="entry name" value="crotonase-like"/>
    <property type="match status" value="1"/>
</dbReference>
<evidence type="ECO:0000313" key="3">
    <source>
        <dbReference type="Proteomes" id="UP000239814"/>
    </source>
</evidence>
<name>A0A2S0KHN9_9ACTN</name>
<dbReference type="InterPro" id="IPR001753">
    <property type="entry name" value="Enoyl-CoA_hydra/iso"/>
</dbReference>
<dbReference type="OrthoDB" id="3473569at2"/>
<dbReference type="Gene3D" id="3.90.226.10">
    <property type="entry name" value="2-enoyl-CoA Hydratase, Chain A, domain 1"/>
    <property type="match status" value="1"/>
</dbReference>
<organism evidence="2 3">
    <name type="scientific">Gordonia iterans</name>
    <dbReference type="NCBI Taxonomy" id="1004901"/>
    <lineage>
        <taxon>Bacteria</taxon>
        <taxon>Bacillati</taxon>
        <taxon>Actinomycetota</taxon>
        <taxon>Actinomycetes</taxon>
        <taxon>Mycobacteriales</taxon>
        <taxon>Gordoniaceae</taxon>
        <taxon>Gordonia</taxon>
    </lineage>
</organism>
<dbReference type="GO" id="GO:0003824">
    <property type="term" value="F:catalytic activity"/>
    <property type="evidence" value="ECO:0007669"/>
    <property type="project" value="UniProtKB-ARBA"/>
</dbReference>
<gene>
    <name evidence="2" type="ORF">C6V83_14070</name>
</gene>